<proteinExistence type="inferred from homology"/>
<dbReference type="PANTHER" id="PTHR30290">
    <property type="entry name" value="PERIPLASMIC BINDING COMPONENT OF ABC TRANSPORTER"/>
    <property type="match status" value="1"/>
</dbReference>
<evidence type="ECO:0000313" key="6">
    <source>
        <dbReference type="Proteomes" id="UP001341820"/>
    </source>
</evidence>
<dbReference type="EMBL" id="JAROAS010000069">
    <property type="protein sequence ID" value="MED4130515.1"/>
    <property type="molecule type" value="Genomic_DNA"/>
</dbReference>
<dbReference type="InterPro" id="IPR030678">
    <property type="entry name" value="Peptide/Ni-bd"/>
</dbReference>
<dbReference type="PANTHER" id="PTHR30290:SF9">
    <property type="entry name" value="OLIGOPEPTIDE-BINDING PROTEIN APPA"/>
    <property type="match status" value="1"/>
</dbReference>
<gene>
    <name evidence="5" type="ORF">P5F74_20590</name>
</gene>
<feature type="domain" description="Solute-binding protein family 5" evidence="4">
    <location>
        <begin position="82"/>
        <end position="423"/>
    </location>
</feature>
<accession>A0ABU6NTD3</accession>
<dbReference type="PROSITE" id="PS51257">
    <property type="entry name" value="PROKAR_LIPOPROTEIN"/>
    <property type="match status" value="1"/>
</dbReference>
<dbReference type="Gene3D" id="3.90.76.10">
    <property type="entry name" value="Dipeptide-binding Protein, Domain 1"/>
    <property type="match status" value="1"/>
</dbReference>
<dbReference type="Gene3D" id="3.10.105.10">
    <property type="entry name" value="Dipeptide-binding Protein, Domain 3"/>
    <property type="match status" value="1"/>
</dbReference>
<evidence type="ECO:0000313" key="5">
    <source>
        <dbReference type="EMBL" id="MED4130515.1"/>
    </source>
</evidence>
<organism evidence="5 6">
    <name type="scientific">Shouchella miscanthi</name>
    <dbReference type="NCBI Taxonomy" id="2598861"/>
    <lineage>
        <taxon>Bacteria</taxon>
        <taxon>Bacillati</taxon>
        <taxon>Bacillota</taxon>
        <taxon>Bacilli</taxon>
        <taxon>Bacillales</taxon>
        <taxon>Bacillaceae</taxon>
        <taxon>Shouchella</taxon>
    </lineage>
</organism>
<keyword evidence="6" id="KW-1185">Reference proteome</keyword>
<dbReference type="Gene3D" id="3.40.190.10">
    <property type="entry name" value="Periplasmic binding protein-like II"/>
    <property type="match status" value="1"/>
</dbReference>
<dbReference type="PIRSF" id="PIRSF002741">
    <property type="entry name" value="MppA"/>
    <property type="match status" value="1"/>
</dbReference>
<dbReference type="Pfam" id="PF00496">
    <property type="entry name" value="SBP_bac_5"/>
    <property type="match status" value="1"/>
</dbReference>
<dbReference type="InterPro" id="IPR000914">
    <property type="entry name" value="SBP_5_dom"/>
</dbReference>
<reference evidence="5 6" key="1">
    <citation type="submission" date="2023-03" db="EMBL/GenBank/DDBJ databases">
        <title>Bacillus Genome Sequencing.</title>
        <authorList>
            <person name="Dunlap C."/>
        </authorList>
    </citation>
    <scope>NUCLEOTIDE SEQUENCE [LARGE SCALE GENOMIC DNA]</scope>
    <source>
        <strain evidence="5 6">B-4107</strain>
    </source>
</reference>
<evidence type="ECO:0000256" key="3">
    <source>
        <dbReference type="ARBA" id="ARBA00022729"/>
    </source>
</evidence>
<name>A0ABU6NTD3_9BACI</name>
<comment type="similarity">
    <text evidence="1">Belongs to the bacterial solute-binding protein 5 family.</text>
</comment>
<keyword evidence="3" id="KW-0732">Signal</keyword>
<dbReference type="RefSeq" id="WP_144559009.1">
    <property type="nucleotide sequence ID" value="NZ_CP042163.1"/>
</dbReference>
<evidence type="ECO:0000256" key="2">
    <source>
        <dbReference type="ARBA" id="ARBA00022448"/>
    </source>
</evidence>
<keyword evidence="2" id="KW-0813">Transport</keyword>
<dbReference type="CDD" id="cd08498">
    <property type="entry name" value="PBP2_NikA_DppA_OppA_like_2"/>
    <property type="match status" value="1"/>
</dbReference>
<dbReference type="Proteomes" id="UP001341820">
    <property type="component" value="Unassembled WGS sequence"/>
</dbReference>
<comment type="caution">
    <text evidence="5">The sequence shown here is derived from an EMBL/GenBank/DDBJ whole genome shotgun (WGS) entry which is preliminary data.</text>
</comment>
<evidence type="ECO:0000259" key="4">
    <source>
        <dbReference type="Pfam" id="PF00496"/>
    </source>
</evidence>
<protein>
    <submittedName>
        <fullName evidence="5">ABC transporter substrate-binding protein</fullName>
    </submittedName>
</protein>
<dbReference type="SUPFAM" id="SSF53850">
    <property type="entry name" value="Periplasmic binding protein-like II"/>
    <property type="match status" value="1"/>
</dbReference>
<sequence length="510" mass="57035">MKKAFLSSTLFSILALSACGFDDPDNANTPETNEEANGYELLTVANPADITTFDPHNNSVITTSAVLINLYSKLVQRDESGEIVADLATEWTPIDETTWEFVLRDDVTFHNGDGFTANDVAFSLERVANDTALQQHSTFNQIETVEVVDEYTVRITTAEPDPQLLNRLSIPAASILPKDYFEEVGAESFFQSPVGTGPFQYESWQQDEAVELSKYGDYFEGEPNWERVRFSVVPEDSTRVSELLTNGVDIAFNIPTADMDRIDNNEGTHVALEPIQRVIQLWLSNEEGEPTADPAVREAIDLAIENQVIIDEILNGSATATRTHITPGNVGADESLYDTYEYDPDRAIELLEEAGYDDGVTINMSVNNYYTEMAEVVGGMLSDVGITANIELIEQSQFANRLFNDELDEAIFVGWGNDMFDGSVLEFFKDGGVAPYTNPEIDELLEEASYNMDEAERTAQYQEVQQILAEDRGAVYLFQLQGRYGVNDRLDYTPRLDELYDINDIELKTE</sequence>
<dbReference type="InterPro" id="IPR039424">
    <property type="entry name" value="SBP_5"/>
</dbReference>
<evidence type="ECO:0000256" key="1">
    <source>
        <dbReference type="ARBA" id="ARBA00005695"/>
    </source>
</evidence>